<evidence type="ECO:0000256" key="2">
    <source>
        <dbReference type="ARBA" id="ARBA00022451"/>
    </source>
</evidence>
<comment type="subcellular location">
    <subcellularLocation>
        <location evidence="1">Membrane</location>
        <topology evidence="1">Single-pass membrane protein</topology>
    </subcellularLocation>
</comment>
<dbReference type="InterPro" id="IPR007110">
    <property type="entry name" value="Ig-like_dom"/>
</dbReference>
<keyword evidence="2" id="KW-0490">MHC I</keyword>
<feature type="transmembrane region" description="Helical" evidence="9">
    <location>
        <begin position="297"/>
        <end position="319"/>
    </location>
</feature>
<evidence type="ECO:0000256" key="6">
    <source>
        <dbReference type="ARBA" id="ARBA00023136"/>
    </source>
</evidence>
<evidence type="ECO:0000256" key="4">
    <source>
        <dbReference type="ARBA" id="ARBA00022859"/>
    </source>
</evidence>
<dbReference type="InterPro" id="IPR036179">
    <property type="entry name" value="Ig-like_dom_sf"/>
</dbReference>
<dbReference type="GO" id="GO:0098553">
    <property type="term" value="C:lumenal side of endoplasmic reticulum membrane"/>
    <property type="evidence" value="ECO:0007669"/>
    <property type="project" value="UniProtKB-ARBA"/>
</dbReference>
<keyword evidence="3 9" id="KW-0812">Transmembrane</keyword>
<protein>
    <submittedName>
        <fullName evidence="12">H-2 class I histocompatibility antigen, Q10 alpha chain-like</fullName>
    </submittedName>
</protein>
<evidence type="ECO:0000256" key="8">
    <source>
        <dbReference type="RuleBase" id="RU004439"/>
    </source>
</evidence>
<dbReference type="InterPro" id="IPR003597">
    <property type="entry name" value="Ig_C1-set"/>
</dbReference>
<keyword evidence="11" id="KW-1185">Reference proteome</keyword>
<feature type="domain" description="Ig-like" evidence="10">
    <location>
        <begin position="199"/>
        <end position="288"/>
    </location>
</feature>
<dbReference type="FunFam" id="2.60.40.10:FF:000014">
    <property type="entry name" value="H-2 class I histocompatibility antigen, alpha chain"/>
    <property type="match status" value="1"/>
</dbReference>
<dbReference type="PROSITE" id="PS00290">
    <property type="entry name" value="IG_MHC"/>
    <property type="match status" value="1"/>
</dbReference>
<dbReference type="Pfam" id="PF07654">
    <property type="entry name" value="C1-set"/>
    <property type="match status" value="1"/>
</dbReference>
<evidence type="ECO:0000313" key="11">
    <source>
        <dbReference type="Proteomes" id="UP001652624"/>
    </source>
</evidence>
<gene>
    <name evidence="12" type="primary">LOC103117188</name>
</gene>
<reference evidence="12" key="1">
    <citation type="submission" date="2025-08" db="UniProtKB">
        <authorList>
            <consortium name="RefSeq"/>
        </authorList>
    </citation>
    <scope>IDENTIFICATION</scope>
</reference>
<dbReference type="GO" id="GO:0006955">
    <property type="term" value="P:immune response"/>
    <property type="evidence" value="ECO:0007669"/>
    <property type="project" value="TreeGrafter"/>
</dbReference>
<dbReference type="OrthoDB" id="8936120at2759"/>
<keyword evidence="4" id="KW-0391">Immunity</keyword>
<organism evidence="11 12">
    <name type="scientific">Erinaceus europaeus</name>
    <name type="common">Western European hedgehog</name>
    <dbReference type="NCBI Taxonomy" id="9365"/>
    <lineage>
        <taxon>Eukaryota</taxon>
        <taxon>Metazoa</taxon>
        <taxon>Chordata</taxon>
        <taxon>Craniata</taxon>
        <taxon>Vertebrata</taxon>
        <taxon>Euteleostomi</taxon>
        <taxon>Mammalia</taxon>
        <taxon>Eutheria</taxon>
        <taxon>Laurasiatheria</taxon>
        <taxon>Eulipotyphla</taxon>
        <taxon>Erinaceidae</taxon>
        <taxon>Erinaceinae</taxon>
        <taxon>Erinaceus</taxon>
    </lineage>
</organism>
<dbReference type="Gene3D" id="3.30.500.10">
    <property type="entry name" value="MHC class I-like antigen recognition-like"/>
    <property type="match status" value="1"/>
</dbReference>
<dbReference type="SUPFAM" id="SSF54452">
    <property type="entry name" value="MHC antigen-recognition domain"/>
    <property type="match status" value="1"/>
</dbReference>
<accession>A0A1S3WGW7</accession>
<dbReference type="RefSeq" id="XP_016045532.1">
    <property type="nucleotide sequence ID" value="XM_016190046.2"/>
</dbReference>
<dbReference type="GO" id="GO:0030670">
    <property type="term" value="C:phagocytic vesicle membrane"/>
    <property type="evidence" value="ECO:0007669"/>
    <property type="project" value="UniProtKB-ARBA"/>
</dbReference>
<dbReference type="GO" id="GO:0042612">
    <property type="term" value="C:MHC class I protein complex"/>
    <property type="evidence" value="ECO:0007669"/>
    <property type="project" value="UniProtKB-KW"/>
</dbReference>
<dbReference type="SMART" id="SM00407">
    <property type="entry name" value="IGc1"/>
    <property type="match status" value="1"/>
</dbReference>
<dbReference type="SUPFAM" id="SSF48726">
    <property type="entry name" value="Immunoglobulin"/>
    <property type="match status" value="1"/>
</dbReference>
<evidence type="ECO:0000256" key="7">
    <source>
        <dbReference type="ARBA" id="ARBA00023180"/>
    </source>
</evidence>
<keyword evidence="6 9" id="KW-0472">Membrane</keyword>
<dbReference type="STRING" id="9365.ENSEEUP00000006348"/>
<proteinExistence type="inferred from homology"/>
<dbReference type="InterPro" id="IPR001039">
    <property type="entry name" value="MHC_I_a_a1/a2"/>
</dbReference>
<dbReference type="Proteomes" id="UP001652624">
    <property type="component" value="Chromosome 9"/>
</dbReference>
<dbReference type="PRINTS" id="PR01638">
    <property type="entry name" value="MHCCLASSI"/>
</dbReference>
<sequence>MLMAELAHLKVDNKPWSRGTHSLRYHYLCLSEPGPALPQFLVIGYVNDQPFIRFDSREGRAKPQALWMTPIDAQYWEMETQKHQAWAKVQQVEMWTVMGYHNQSSGTHSAQIMFGCEIQEGGISSSFWQYGYDGQDHLTLDLETQSWVSANSVAWKTKRWWEREPCYAEYNKAYLGSLCLTSLHKYLELGGLNLTQRKPPTVQVTRHLAQDRGTTLRCWARGFYPRDISVSWWLGEEELSQETEWVETRPSGDGTYQTWAAVRVLRGMETQYSCQVQHSGLSQALTVAWELPSSSGLITTVLFCILATVLLGVGSLVLVRWYQQDRNKDSDYQLAPVDNGMSSLEEAVPRAPKPDCDC</sequence>
<dbReference type="AlphaFoldDB" id="A0A1S3WGW7"/>
<keyword evidence="5 9" id="KW-1133">Transmembrane helix</keyword>
<evidence type="ECO:0000256" key="9">
    <source>
        <dbReference type="SAM" id="Phobius"/>
    </source>
</evidence>
<dbReference type="Gene3D" id="2.60.40.10">
    <property type="entry name" value="Immunoglobulins"/>
    <property type="match status" value="1"/>
</dbReference>
<dbReference type="PANTHER" id="PTHR16675:SF134">
    <property type="entry name" value="IG-LIKE DOMAIN-CONTAINING PROTEIN"/>
    <property type="match status" value="1"/>
</dbReference>
<dbReference type="InterPro" id="IPR037055">
    <property type="entry name" value="MHC_I-like_Ag-recog_sf"/>
</dbReference>
<dbReference type="GO" id="GO:0002474">
    <property type="term" value="P:antigen processing and presentation of peptide antigen via MHC class I"/>
    <property type="evidence" value="ECO:0007669"/>
    <property type="project" value="UniProtKB-KW"/>
</dbReference>
<dbReference type="GeneID" id="103117188"/>
<keyword evidence="7" id="KW-0325">Glycoprotein</keyword>
<evidence type="ECO:0000256" key="1">
    <source>
        <dbReference type="ARBA" id="ARBA00004167"/>
    </source>
</evidence>
<dbReference type="InParanoid" id="A0A1S3WGW7"/>
<name>A0A1S3WGW7_ERIEU</name>
<dbReference type="InterPro" id="IPR003006">
    <property type="entry name" value="Ig/MHC_CS"/>
</dbReference>
<dbReference type="InterPro" id="IPR050208">
    <property type="entry name" value="MHC_class-I_related"/>
</dbReference>
<dbReference type="PROSITE" id="PS50835">
    <property type="entry name" value="IG_LIKE"/>
    <property type="match status" value="1"/>
</dbReference>
<evidence type="ECO:0000259" key="10">
    <source>
        <dbReference type="PROSITE" id="PS50835"/>
    </source>
</evidence>
<dbReference type="PANTHER" id="PTHR16675">
    <property type="entry name" value="MHC CLASS I-RELATED"/>
    <property type="match status" value="1"/>
</dbReference>
<dbReference type="InterPro" id="IPR011162">
    <property type="entry name" value="MHC_I/II-like_Ag-recog"/>
</dbReference>
<dbReference type="GO" id="GO:0005615">
    <property type="term" value="C:extracellular space"/>
    <property type="evidence" value="ECO:0007669"/>
    <property type="project" value="TreeGrafter"/>
</dbReference>
<evidence type="ECO:0000256" key="3">
    <source>
        <dbReference type="ARBA" id="ARBA00022692"/>
    </source>
</evidence>
<evidence type="ECO:0000313" key="12">
    <source>
        <dbReference type="RefSeq" id="XP_016045532.1"/>
    </source>
</evidence>
<dbReference type="GO" id="GO:0009897">
    <property type="term" value="C:external side of plasma membrane"/>
    <property type="evidence" value="ECO:0007669"/>
    <property type="project" value="TreeGrafter"/>
</dbReference>
<dbReference type="Pfam" id="PF00129">
    <property type="entry name" value="MHC_I"/>
    <property type="match status" value="1"/>
</dbReference>
<dbReference type="CDD" id="cd07698">
    <property type="entry name" value="IgC1_MHC_I_alpha3"/>
    <property type="match status" value="1"/>
</dbReference>
<dbReference type="InterPro" id="IPR013783">
    <property type="entry name" value="Ig-like_fold"/>
</dbReference>
<dbReference type="InterPro" id="IPR011161">
    <property type="entry name" value="MHC_I-like_Ag-recog"/>
</dbReference>
<dbReference type="eggNOG" id="ENOG502RQEK">
    <property type="taxonomic scope" value="Eukaryota"/>
</dbReference>
<dbReference type="FunFam" id="3.30.500.10:FF:000001">
    <property type="entry name" value="H-2 class I histocompatibility antigen, alpha chain"/>
    <property type="match status" value="1"/>
</dbReference>
<comment type="similarity">
    <text evidence="8">Belongs to the MHC class I family.</text>
</comment>
<evidence type="ECO:0000256" key="5">
    <source>
        <dbReference type="ARBA" id="ARBA00022989"/>
    </source>
</evidence>